<protein>
    <submittedName>
        <fullName evidence="1">Uncharacterized protein</fullName>
    </submittedName>
</protein>
<dbReference type="Proteomes" id="UP000031075">
    <property type="component" value="Segment"/>
</dbReference>
<name>A0A0A7RVW3_9CAUD</name>
<evidence type="ECO:0000313" key="2">
    <source>
        <dbReference type="Proteomes" id="UP000031075"/>
    </source>
</evidence>
<organism evidence="1 2">
    <name type="scientific">Mycobacterium phage Sbash</name>
    <dbReference type="NCBI Taxonomy" id="1567475"/>
    <lineage>
        <taxon>Viruses</taxon>
        <taxon>Duplodnaviria</taxon>
        <taxon>Heunggongvirae</taxon>
        <taxon>Uroviricota</taxon>
        <taxon>Caudoviricetes</taxon>
        <taxon>Chenonavirus</taxon>
        <taxon>Chenonavirus sbash</taxon>
    </lineage>
</organism>
<reference evidence="1 2" key="1">
    <citation type="submission" date="2014-10" db="EMBL/GenBank/DDBJ databases">
        <authorList>
            <person name="Msani S."/>
            <person name="Brouckaert M.-A."/>
            <person name="Jacobs C."/>
            <person name="Mafu P."/>
            <person name="Moti D."/>
            <person name="Naeem M."/>
            <person name="Ntuli T."/>
            <person name="Mngomezulu K."/>
            <person name="Larsen M.H."/>
            <person name="Rubin E.J."/>
            <person name="Russell D.A."/>
            <person name="Guerrero C.A."/>
            <person name="Bowman C.A."/>
            <person name="Jacobs-Sera D."/>
            <person name="Hendrix R.W."/>
            <person name="Hatfull G.F."/>
        </authorList>
    </citation>
    <scope>NUCLEOTIDE SEQUENCE [LARGE SCALE GENOMIC DNA]</scope>
</reference>
<keyword evidence="2" id="KW-1185">Reference proteome</keyword>
<dbReference type="RefSeq" id="YP_009124721.1">
    <property type="nucleotide sequence ID" value="NC_026589.1"/>
</dbReference>
<sequence length="150" mass="16525">MSDRIEPKEPSRDEIDAELELAIMGYDRRDTYPEWSNASMREAYRAGWADGRDAAAREMAKPIRELHQHLSAAALFEDAEVEHGMRLVLDAIAPLVYTGEELSAGSANNDLGAAVRKARNIAYHELGIESELPGLRALPAAKPNTPTPED</sequence>
<dbReference type="GeneID" id="23679482"/>
<proteinExistence type="predicted"/>
<dbReference type="OrthoDB" id="20688at10239"/>
<dbReference type="EMBL" id="KP027201">
    <property type="protein sequence ID" value="AJA43368.1"/>
    <property type="molecule type" value="Genomic_DNA"/>
</dbReference>
<dbReference type="KEGG" id="vg:23679482"/>
<accession>A0A0A7RVW3</accession>
<evidence type="ECO:0000313" key="1">
    <source>
        <dbReference type="EMBL" id="AJA43368.1"/>
    </source>
</evidence>
<gene>
    <name evidence="1" type="primary">67</name>
    <name evidence="1" type="ORF">PBI_SBASH_67</name>
</gene>